<dbReference type="Pfam" id="PF00378">
    <property type="entry name" value="ECH_1"/>
    <property type="match status" value="1"/>
</dbReference>
<dbReference type="OrthoDB" id="9775794at2"/>
<gene>
    <name evidence="3" type="ORF">SAMN05421737_106117</name>
</gene>
<dbReference type="CDD" id="cd06558">
    <property type="entry name" value="crotonase-like"/>
    <property type="match status" value="1"/>
</dbReference>
<evidence type="ECO:0000256" key="2">
    <source>
        <dbReference type="ARBA" id="ARBA00023239"/>
    </source>
</evidence>
<dbReference type="GO" id="GO:0006635">
    <property type="term" value="P:fatty acid beta-oxidation"/>
    <property type="evidence" value="ECO:0007669"/>
    <property type="project" value="TreeGrafter"/>
</dbReference>
<name>A0A1G6JWR0_9BACI</name>
<dbReference type="PANTHER" id="PTHR11941">
    <property type="entry name" value="ENOYL-COA HYDRATASE-RELATED"/>
    <property type="match status" value="1"/>
</dbReference>
<evidence type="ECO:0000313" key="3">
    <source>
        <dbReference type="EMBL" id="SDC23157.1"/>
    </source>
</evidence>
<dbReference type="AlphaFoldDB" id="A0A1G6JWR0"/>
<proteinExistence type="inferred from homology"/>
<dbReference type="GO" id="GO:0016836">
    <property type="term" value="F:hydro-lyase activity"/>
    <property type="evidence" value="ECO:0007669"/>
    <property type="project" value="UniProtKB-ARBA"/>
</dbReference>
<protein>
    <submittedName>
        <fullName evidence="3">Short chain enoyl-CoA hydratase</fullName>
    </submittedName>
</protein>
<sequence length="272" mass="29077">MKETTSLSLNDLLKQGPLITAVEDHCAWLYFNRPEAANALSLKLLKALKAQCEKIKEDRDIRVVVLTAATGKVFCAGADLKERAAMTEEEAIETVKLIGETVEALASLPQPVIVAAAGHAFGGGLELCLAGDVRLFAKDAQYGLTETRLAIIPGAGGTQRLPRLIGPGKAKELIYTGRRISGAEAYAIGLCEHAVPVEEMATAARALAIEMAQSGPLALQAAKQAIDASADLPLAEGLRREHKAYQTILHTNDRLEGLAAFKEKRQPIYKGN</sequence>
<comment type="similarity">
    <text evidence="1">Belongs to the enoyl-CoA hydratase/isomerase family.</text>
</comment>
<dbReference type="InterPro" id="IPR001753">
    <property type="entry name" value="Enoyl-CoA_hydra/iso"/>
</dbReference>
<evidence type="ECO:0000256" key="1">
    <source>
        <dbReference type="ARBA" id="ARBA00005254"/>
    </source>
</evidence>
<dbReference type="STRING" id="1464122.SAMN05421737_106117"/>
<reference evidence="4" key="1">
    <citation type="submission" date="2016-09" db="EMBL/GenBank/DDBJ databases">
        <authorList>
            <person name="Varghese N."/>
            <person name="Submissions S."/>
        </authorList>
    </citation>
    <scope>NUCLEOTIDE SEQUENCE [LARGE SCALE GENOMIC DNA]</scope>
    <source>
        <strain evidence="4">25nlg</strain>
    </source>
</reference>
<dbReference type="Gene3D" id="3.90.226.10">
    <property type="entry name" value="2-enoyl-CoA Hydratase, Chain A, domain 1"/>
    <property type="match status" value="1"/>
</dbReference>
<dbReference type="FunFam" id="1.10.12.10:FF:000001">
    <property type="entry name" value="Probable enoyl-CoA hydratase, mitochondrial"/>
    <property type="match status" value="1"/>
</dbReference>
<dbReference type="SUPFAM" id="SSF52096">
    <property type="entry name" value="ClpP/crotonase"/>
    <property type="match status" value="1"/>
</dbReference>
<dbReference type="EMBL" id="FMYM01000006">
    <property type="protein sequence ID" value="SDC23157.1"/>
    <property type="molecule type" value="Genomic_DNA"/>
</dbReference>
<accession>A0A1G6JWR0</accession>
<dbReference type="Gene3D" id="1.10.12.10">
    <property type="entry name" value="Lyase 2-enoyl-coa Hydratase, Chain A, domain 2"/>
    <property type="match status" value="1"/>
</dbReference>
<dbReference type="Proteomes" id="UP000242662">
    <property type="component" value="Unassembled WGS sequence"/>
</dbReference>
<evidence type="ECO:0000313" key="4">
    <source>
        <dbReference type="Proteomes" id="UP000242662"/>
    </source>
</evidence>
<dbReference type="RefSeq" id="WP_090775735.1">
    <property type="nucleotide sequence ID" value="NZ_FMYM01000006.1"/>
</dbReference>
<keyword evidence="2" id="KW-0456">Lyase</keyword>
<dbReference type="InterPro" id="IPR029045">
    <property type="entry name" value="ClpP/crotonase-like_dom_sf"/>
</dbReference>
<dbReference type="PANTHER" id="PTHR11941:SF54">
    <property type="entry name" value="ENOYL-COA HYDRATASE, MITOCHONDRIAL"/>
    <property type="match status" value="1"/>
</dbReference>
<keyword evidence="4" id="KW-1185">Reference proteome</keyword>
<organism evidence="3 4">
    <name type="scientific">Shouchella lonarensis</name>
    <dbReference type="NCBI Taxonomy" id="1464122"/>
    <lineage>
        <taxon>Bacteria</taxon>
        <taxon>Bacillati</taxon>
        <taxon>Bacillota</taxon>
        <taxon>Bacilli</taxon>
        <taxon>Bacillales</taxon>
        <taxon>Bacillaceae</taxon>
        <taxon>Shouchella</taxon>
    </lineage>
</organism>
<dbReference type="InterPro" id="IPR014748">
    <property type="entry name" value="Enoyl-CoA_hydra_C"/>
</dbReference>
<dbReference type="FunFam" id="3.90.226.10:FF:000009">
    <property type="entry name" value="Carnitinyl-CoA dehydratase"/>
    <property type="match status" value="1"/>
</dbReference>